<dbReference type="InterPro" id="IPR012347">
    <property type="entry name" value="Ferritin-like"/>
</dbReference>
<reference evidence="1" key="1">
    <citation type="journal article" date="2014" name="Int. J. Syst. Evol. Microbiol.">
        <title>Complete genome sequence of Corynebacterium casei LMG S-19264T (=DSM 44701T), isolated from a smear-ripened cheese.</title>
        <authorList>
            <consortium name="US DOE Joint Genome Institute (JGI-PGF)"/>
            <person name="Walter F."/>
            <person name="Albersmeier A."/>
            <person name="Kalinowski J."/>
            <person name="Ruckert C."/>
        </authorList>
    </citation>
    <scope>NUCLEOTIDE SEQUENCE</scope>
    <source>
        <strain evidence="1">CGMCC 1.15493</strain>
    </source>
</reference>
<dbReference type="RefSeq" id="WP_188854750.1">
    <property type="nucleotide sequence ID" value="NZ_BMJJ01000014.1"/>
</dbReference>
<reference evidence="1" key="2">
    <citation type="submission" date="2020-09" db="EMBL/GenBank/DDBJ databases">
        <authorList>
            <person name="Sun Q."/>
            <person name="Zhou Y."/>
        </authorList>
    </citation>
    <scope>NUCLEOTIDE SEQUENCE</scope>
    <source>
        <strain evidence="1">CGMCC 1.15493</strain>
    </source>
</reference>
<dbReference type="Gene3D" id="1.20.1260.10">
    <property type="match status" value="1"/>
</dbReference>
<organism evidence="1 2">
    <name type="scientific">Aureimonas glaciei</name>
    <dbReference type="NCBI Taxonomy" id="1776957"/>
    <lineage>
        <taxon>Bacteria</taxon>
        <taxon>Pseudomonadati</taxon>
        <taxon>Pseudomonadota</taxon>
        <taxon>Alphaproteobacteria</taxon>
        <taxon>Hyphomicrobiales</taxon>
        <taxon>Aurantimonadaceae</taxon>
        <taxon>Aureimonas</taxon>
    </lineage>
</organism>
<name>A0A916YBB7_9HYPH</name>
<proteinExistence type="predicted"/>
<dbReference type="CDD" id="cd01045">
    <property type="entry name" value="Ferritin_like_AB"/>
    <property type="match status" value="1"/>
</dbReference>
<protein>
    <recommendedName>
        <fullName evidence="3">Rubrerythrin diiron-binding domain-containing protein</fullName>
    </recommendedName>
</protein>
<evidence type="ECO:0000313" key="2">
    <source>
        <dbReference type="Proteomes" id="UP000613160"/>
    </source>
</evidence>
<dbReference type="SUPFAM" id="SSF47240">
    <property type="entry name" value="Ferritin-like"/>
    <property type="match status" value="1"/>
</dbReference>
<sequence length="283" mass="31121">MPTTTLEPWLVKSMPELIALARAMEQDAVDGYRALAARMRAENRPDLAAVFDLLVAEEMGHLDNVDRWRSASGGESVGIPVLVPEASFDDEGAGVVAPELLSAYRAFSMAVRNEERAFVFWSYIAAHAPTPEIRVSAERMAKEELGHVATLRRERRLAFHAERQSSPRATKGDLPALESRLAEHLAQMAAAPEADSSERLHALATGARTRADRIIGIPFIGTPLLDNLPEPVSGQAISLSEFLLDCYLDLAEREKQEEPRLRAQAYAGELIASLPFLRAFPRA</sequence>
<gene>
    <name evidence="1" type="ORF">GCM10011335_45490</name>
</gene>
<evidence type="ECO:0008006" key="3">
    <source>
        <dbReference type="Google" id="ProtNLM"/>
    </source>
</evidence>
<comment type="caution">
    <text evidence="1">The sequence shown here is derived from an EMBL/GenBank/DDBJ whole genome shotgun (WGS) entry which is preliminary data.</text>
</comment>
<dbReference type="InterPro" id="IPR009078">
    <property type="entry name" value="Ferritin-like_SF"/>
</dbReference>
<accession>A0A916YBB7</accession>
<dbReference type="EMBL" id="BMJJ01000014">
    <property type="protein sequence ID" value="GGD37655.1"/>
    <property type="molecule type" value="Genomic_DNA"/>
</dbReference>
<dbReference type="AlphaFoldDB" id="A0A916YBB7"/>
<dbReference type="Proteomes" id="UP000613160">
    <property type="component" value="Unassembled WGS sequence"/>
</dbReference>
<keyword evidence="2" id="KW-1185">Reference proteome</keyword>
<evidence type="ECO:0000313" key="1">
    <source>
        <dbReference type="EMBL" id="GGD37655.1"/>
    </source>
</evidence>